<gene>
    <name evidence="1" type="ordered locus">AciX9_3249</name>
</gene>
<dbReference type="OrthoDB" id="9852417at2"/>
<reference evidence="2" key="1">
    <citation type="submission" date="2011-01" db="EMBL/GenBank/DDBJ databases">
        <title>Complete sequence of chromosome of Acidobacterium sp. MP5ACTX9.</title>
        <authorList>
            <consortium name="US DOE Joint Genome Institute"/>
            <person name="Lucas S."/>
            <person name="Copeland A."/>
            <person name="Lapidus A."/>
            <person name="Cheng J.-F."/>
            <person name="Goodwin L."/>
            <person name="Pitluck S."/>
            <person name="Teshima H."/>
            <person name="Detter J.C."/>
            <person name="Han C."/>
            <person name="Tapia R."/>
            <person name="Land M."/>
            <person name="Hauser L."/>
            <person name="Kyrpides N."/>
            <person name="Ivanova N."/>
            <person name="Ovchinnikova G."/>
            <person name="Pagani I."/>
            <person name="Rawat S.R."/>
            <person name="Mannisto M."/>
            <person name="Haggblom M.M."/>
            <person name="Woyke T."/>
        </authorList>
    </citation>
    <scope>NUCLEOTIDE SEQUENCE [LARGE SCALE GENOMIC DNA]</scope>
    <source>
        <strain evidence="2">MP5ACTX9</strain>
    </source>
</reference>
<dbReference type="PaxDb" id="1198114-AciX9_3249"/>
<sequence>MRLTSKILLLAVALVAVVLAVRHGGIAMQASLPKDMPENAHFLQSGYDVNTNEAKGNWIACRVDSEQGVNWCRVTDAHGMVVYEGNYLPVDSSSPVPESELKIVADSPSKLWVNGPVESSPVPVIKLANGRLLVPSADRGPLAERWKIDPSEYDQIMDRNN</sequence>
<dbReference type="Proteomes" id="UP000000343">
    <property type="component" value="Chromosome"/>
</dbReference>
<dbReference type="RefSeq" id="WP_013581572.1">
    <property type="nucleotide sequence ID" value="NC_015064.1"/>
</dbReference>
<proteinExistence type="predicted"/>
<protein>
    <submittedName>
        <fullName evidence="1">Uncharacterized protein</fullName>
    </submittedName>
</protein>
<evidence type="ECO:0000313" key="2">
    <source>
        <dbReference type="Proteomes" id="UP000000343"/>
    </source>
</evidence>
<dbReference type="AlphaFoldDB" id="E8X217"/>
<dbReference type="EMBL" id="CP002480">
    <property type="protein sequence ID" value="ADW70260.1"/>
    <property type="molecule type" value="Genomic_DNA"/>
</dbReference>
<name>E8X217_GRATM</name>
<accession>E8X217</accession>
<keyword evidence="2" id="KW-1185">Reference proteome</keyword>
<dbReference type="HOGENOM" id="CLU_1641377_0_0_0"/>
<dbReference type="KEGG" id="acm:AciX9_3249"/>
<evidence type="ECO:0000313" key="1">
    <source>
        <dbReference type="EMBL" id="ADW70260.1"/>
    </source>
</evidence>
<organism evidence="2">
    <name type="scientific">Granulicella tundricola (strain ATCC BAA-1859 / DSM 23138 / MP5ACTX9)</name>
    <dbReference type="NCBI Taxonomy" id="1198114"/>
    <lineage>
        <taxon>Bacteria</taxon>
        <taxon>Pseudomonadati</taxon>
        <taxon>Acidobacteriota</taxon>
        <taxon>Terriglobia</taxon>
        <taxon>Terriglobales</taxon>
        <taxon>Acidobacteriaceae</taxon>
        <taxon>Granulicella</taxon>
    </lineage>
</organism>